<sequence>MDSAPLLELLPELVEIVLFGVGSVGLTVIGVFIERFALLTALDGETLLGGWFAVMGCMALLFGYLLFTDKLRPKLVTLTDA</sequence>
<organism evidence="3 4">
    <name type="scientific">Halobellus salinus</name>
    <dbReference type="NCBI Taxonomy" id="931585"/>
    <lineage>
        <taxon>Archaea</taxon>
        <taxon>Methanobacteriati</taxon>
        <taxon>Methanobacteriota</taxon>
        <taxon>Stenosarchaea group</taxon>
        <taxon>Halobacteria</taxon>
        <taxon>Halobacteriales</taxon>
        <taxon>Haloferacaceae</taxon>
        <taxon>Halobellus</taxon>
    </lineage>
</organism>
<name>A0A830EPW1_9EURY</name>
<dbReference type="OrthoDB" id="205411at2157"/>
<keyword evidence="1" id="KW-1133">Transmembrane helix</keyword>
<evidence type="ECO:0000313" key="4">
    <source>
        <dbReference type="Proteomes" id="UP000653099"/>
    </source>
</evidence>
<comment type="caution">
    <text evidence="3">The sequence shown here is derived from an EMBL/GenBank/DDBJ whole genome shotgun (WGS) entry which is preliminary data.</text>
</comment>
<reference evidence="3" key="2">
    <citation type="submission" date="2020-09" db="EMBL/GenBank/DDBJ databases">
        <authorList>
            <person name="Sun Q."/>
            <person name="Ohkuma M."/>
        </authorList>
    </citation>
    <scope>NUCLEOTIDE SEQUENCE</scope>
    <source>
        <strain evidence="3">JCM 14359</strain>
    </source>
</reference>
<feature type="transmembrane region" description="Helical" evidence="1">
    <location>
        <begin position="12"/>
        <end position="33"/>
    </location>
</feature>
<reference evidence="3" key="1">
    <citation type="journal article" date="2014" name="Int. J. Syst. Evol. Microbiol.">
        <title>Complete genome sequence of Corynebacterium casei LMG S-19264T (=DSM 44701T), isolated from a smear-ripened cheese.</title>
        <authorList>
            <consortium name="US DOE Joint Genome Institute (JGI-PGF)"/>
            <person name="Walter F."/>
            <person name="Albersmeier A."/>
            <person name="Kalinowski J."/>
            <person name="Ruckert C."/>
        </authorList>
    </citation>
    <scope>NUCLEOTIDE SEQUENCE</scope>
    <source>
        <strain evidence="3">JCM 14359</strain>
    </source>
</reference>
<protein>
    <recommendedName>
        <fullName evidence="2">DUF8151 domain-containing protein</fullName>
    </recommendedName>
</protein>
<dbReference type="EMBL" id="BMOC01000012">
    <property type="protein sequence ID" value="GGJ09935.1"/>
    <property type="molecule type" value="Genomic_DNA"/>
</dbReference>
<evidence type="ECO:0000256" key="1">
    <source>
        <dbReference type="SAM" id="Phobius"/>
    </source>
</evidence>
<evidence type="ECO:0000313" key="3">
    <source>
        <dbReference type="EMBL" id="GGJ09935.1"/>
    </source>
</evidence>
<feature type="transmembrane region" description="Helical" evidence="1">
    <location>
        <begin position="48"/>
        <end position="67"/>
    </location>
</feature>
<evidence type="ECO:0000259" key="2">
    <source>
        <dbReference type="Pfam" id="PF26478"/>
    </source>
</evidence>
<feature type="domain" description="DUF8151" evidence="2">
    <location>
        <begin position="5"/>
        <end position="79"/>
    </location>
</feature>
<keyword evidence="1" id="KW-0812">Transmembrane</keyword>
<dbReference type="RefSeq" id="WP_188787256.1">
    <property type="nucleotide sequence ID" value="NZ_BMOC01000012.1"/>
</dbReference>
<dbReference type="InterPro" id="IPR058464">
    <property type="entry name" value="DUF8151"/>
</dbReference>
<accession>A0A830EPW1</accession>
<dbReference type="AlphaFoldDB" id="A0A830EPW1"/>
<proteinExistence type="predicted"/>
<keyword evidence="1" id="KW-0472">Membrane</keyword>
<dbReference type="Proteomes" id="UP000653099">
    <property type="component" value="Unassembled WGS sequence"/>
</dbReference>
<gene>
    <name evidence="3" type="ORF">GCM10008995_19840</name>
</gene>
<keyword evidence="4" id="KW-1185">Reference proteome</keyword>
<dbReference type="Pfam" id="PF26478">
    <property type="entry name" value="DUF8151"/>
    <property type="match status" value="1"/>
</dbReference>